<reference evidence="3" key="1">
    <citation type="submission" date="2021-01" db="EMBL/GenBank/DDBJ databases">
        <authorList>
            <person name="Eckstrom K.M.E."/>
        </authorList>
    </citation>
    <scope>NUCLEOTIDE SEQUENCE</scope>
    <source>
        <strain evidence="3">UVCC 0001</strain>
    </source>
</reference>
<dbReference type="PANTHER" id="PTHR31840:SF1">
    <property type="entry name" value="COILED-COIL DOMAIN-CONTAINING PROTEIN 97"/>
    <property type="match status" value="1"/>
</dbReference>
<proteinExistence type="predicted"/>
<dbReference type="EMBL" id="JASFZW010000001">
    <property type="protein sequence ID" value="KAK2080756.1"/>
    <property type="molecule type" value="Genomic_DNA"/>
</dbReference>
<comment type="caution">
    <text evidence="3">The sequence shown here is derived from an EMBL/GenBank/DDBJ whole genome shotgun (WGS) entry which is preliminary data.</text>
</comment>
<dbReference type="AlphaFoldDB" id="A0AAD9IN48"/>
<dbReference type="Pfam" id="PF09747">
    <property type="entry name" value="CCD97-like_C"/>
    <property type="match status" value="2"/>
</dbReference>
<evidence type="ECO:0000256" key="1">
    <source>
        <dbReference type="SAM" id="MobiDB-lite"/>
    </source>
</evidence>
<feature type="domain" description="CCD97-like C-terminal" evidence="2">
    <location>
        <begin position="80"/>
        <end position="133"/>
    </location>
</feature>
<feature type="domain" description="CCD97-like C-terminal" evidence="2">
    <location>
        <begin position="1"/>
        <end position="56"/>
    </location>
</feature>
<evidence type="ECO:0000259" key="2">
    <source>
        <dbReference type="Pfam" id="PF09747"/>
    </source>
</evidence>
<dbReference type="InterPro" id="IPR040233">
    <property type="entry name" value="CCD97-like_C"/>
</dbReference>
<evidence type="ECO:0000313" key="4">
    <source>
        <dbReference type="Proteomes" id="UP001255856"/>
    </source>
</evidence>
<name>A0AAD9IN48_PROWI</name>
<dbReference type="Proteomes" id="UP001255856">
    <property type="component" value="Unassembled WGS sequence"/>
</dbReference>
<dbReference type="InterPro" id="IPR018613">
    <property type="entry name" value="Ccdc97-like"/>
</dbReference>
<evidence type="ECO:0000313" key="3">
    <source>
        <dbReference type="EMBL" id="KAK2080756.1"/>
    </source>
</evidence>
<feature type="region of interest" description="Disordered" evidence="1">
    <location>
        <begin position="35"/>
        <end position="80"/>
    </location>
</feature>
<gene>
    <name evidence="3" type="ORF">QBZ16_000610</name>
</gene>
<feature type="compositionally biased region" description="Low complexity" evidence="1">
    <location>
        <begin position="41"/>
        <end position="54"/>
    </location>
</feature>
<organism evidence="3 4">
    <name type="scientific">Prototheca wickerhamii</name>
    <dbReference type="NCBI Taxonomy" id="3111"/>
    <lineage>
        <taxon>Eukaryota</taxon>
        <taxon>Viridiplantae</taxon>
        <taxon>Chlorophyta</taxon>
        <taxon>core chlorophytes</taxon>
        <taxon>Trebouxiophyceae</taxon>
        <taxon>Chlorellales</taxon>
        <taxon>Chlorellaceae</taxon>
        <taxon>Prototheca</taxon>
    </lineage>
</organism>
<keyword evidence="4" id="KW-1185">Reference proteome</keyword>
<sequence length="134" mass="15244">MQRREPWLYHEFIGRYEDKSAASAQEPYSERLLRRDREEAAAQAMQMQQHQQAQREGTGARSPDDDVAPVDGAADPLSLEERQQMLVEVMQQRFLAGSDPGVDYAAIDADAELDEHWQAEKAQDAEDAYFDGED</sequence>
<dbReference type="PANTHER" id="PTHR31840">
    <property type="entry name" value="COILED-COIL DOMAIN-CONTAINING PROTEIN 97"/>
    <property type="match status" value="1"/>
</dbReference>
<accession>A0AAD9IN48</accession>
<protein>
    <recommendedName>
        <fullName evidence="2">CCD97-like C-terminal domain-containing protein</fullName>
    </recommendedName>
</protein>